<reference evidence="1" key="1">
    <citation type="submission" date="2021-02" db="EMBL/GenBank/DDBJ databases">
        <authorList>
            <person name="Nowell W R."/>
        </authorList>
    </citation>
    <scope>NUCLEOTIDE SEQUENCE</scope>
</reference>
<comment type="caution">
    <text evidence="1">The sequence shown here is derived from an EMBL/GenBank/DDBJ whole genome shotgun (WGS) entry which is preliminary data.</text>
</comment>
<name>A0A8S3GLX4_9BILA</name>
<organism evidence="1 2">
    <name type="scientific">Rotaria magnacalcarata</name>
    <dbReference type="NCBI Taxonomy" id="392030"/>
    <lineage>
        <taxon>Eukaryota</taxon>
        <taxon>Metazoa</taxon>
        <taxon>Spiralia</taxon>
        <taxon>Gnathifera</taxon>
        <taxon>Rotifera</taxon>
        <taxon>Eurotatoria</taxon>
        <taxon>Bdelloidea</taxon>
        <taxon>Philodinida</taxon>
        <taxon>Philodinidae</taxon>
        <taxon>Rotaria</taxon>
    </lineage>
</organism>
<dbReference type="Proteomes" id="UP000681967">
    <property type="component" value="Unassembled WGS sequence"/>
</dbReference>
<sequence length="111" mass="13234">MSQLNLFKFHFNSFMCTRNKLNLPSTKDIQRTFIDFPNNEIVSYVDYFPEAGETHCHIYSYPSSMEYYDHATNNFPGGLFKYVRVVSLVDEHPFEHEFFLQIVQSFPFIEQ</sequence>
<evidence type="ECO:0000313" key="1">
    <source>
        <dbReference type="EMBL" id="CAF5166261.1"/>
    </source>
</evidence>
<dbReference type="AlphaFoldDB" id="A0A8S3GLX4"/>
<dbReference type="EMBL" id="CAJOBH010273194">
    <property type="protein sequence ID" value="CAF5166261.1"/>
    <property type="molecule type" value="Genomic_DNA"/>
</dbReference>
<protein>
    <submittedName>
        <fullName evidence="1">Uncharacterized protein</fullName>
    </submittedName>
</protein>
<accession>A0A8S3GLX4</accession>
<proteinExistence type="predicted"/>
<evidence type="ECO:0000313" key="2">
    <source>
        <dbReference type="Proteomes" id="UP000681967"/>
    </source>
</evidence>
<feature type="non-terminal residue" evidence="1">
    <location>
        <position position="111"/>
    </location>
</feature>
<gene>
    <name evidence="1" type="ORF">BYL167_LOCUS76014</name>
</gene>